<proteinExistence type="predicted"/>
<evidence type="ECO:0000313" key="1">
    <source>
        <dbReference type="EMBL" id="KAL2733958.1"/>
    </source>
</evidence>
<comment type="caution">
    <text evidence="1">The sequence shown here is derived from an EMBL/GenBank/DDBJ whole genome shotgun (WGS) entry which is preliminary data.</text>
</comment>
<sequence length="60" mass="6833">MPRGILSSLGSLHPGGRQVAYHFLCDCVFNFKQGRIHCVVISTQEWNFPCPDNMQSFSKF</sequence>
<dbReference type="AlphaFoldDB" id="A0ABD2BMF8"/>
<organism evidence="1 2">
    <name type="scientific">Vespula squamosa</name>
    <name type="common">Southern yellow jacket</name>
    <name type="synonym">Wasp</name>
    <dbReference type="NCBI Taxonomy" id="30214"/>
    <lineage>
        <taxon>Eukaryota</taxon>
        <taxon>Metazoa</taxon>
        <taxon>Ecdysozoa</taxon>
        <taxon>Arthropoda</taxon>
        <taxon>Hexapoda</taxon>
        <taxon>Insecta</taxon>
        <taxon>Pterygota</taxon>
        <taxon>Neoptera</taxon>
        <taxon>Endopterygota</taxon>
        <taxon>Hymenoptera</taxon>
        <taxon>Apocrita</taxon>
        <taxon>Aculeata</taxon>
        <taxon>Vespoidea</taxon>
        <taxon>Vespidae</taxon>
        <taxon>Vespinae</taxon>
        <taxon>Vespula</taxon>
    </lineage>
</organism>
<gene>
    <name evidence="1" type="ORF">V1478_003656</name>
</gene>
<protein>
    <submittedName>
        <fullName evidence="1">Uncharacterized protein</fullName>
    </submittedName>
</protein>
<reference evidence="1 2" key="1">
    <citation type="journal article" date="2024" name="Ann. Entomol. Soc. Am.">
        <title>Genomic analyses of the southern and eastern yellowjacket wasps (Hymenoptera: Vespidae) reveal evolutionary signatures of social life.</title>
        <authorList>
            <person name="Catto M.A."/>
            <person name="Caine P.B."/>
            <person name="Orr S.E."/>
            <person name="Hunt B.G."/>
            <person name="Goodisman M.A.D."/>
        </authorList>
    </citation>
    <scope>NUCLEOTIDE SEQUENCE [LARGE SCALE GENOMIC DNA]</scope>
    <source>
        <strain evidence="1">233</strain>
        <tissue evidence="1">Head and thorax</tissue>
    </source>
</reference>
<evidence type="ECO:0000313" key="2">
    <source>
        <dbReference type="Proteomes" id="UP001607302"/>
    </source>
</evidence>
<name>A0ABD2BMF8_VESSQ</name>
<dbReference type="Proteomes" id="UP001607302">
    <property type="component" value="Unassembled WGS sequence"/>
</dbReference>
<keyword evidence="2" id="KW-1185">Reference proteome</keyword>
<dbReference type="EMBL" id="JAUDFV010000074">
    <property type="protein sequence ID" value="KAL2733958.1"/>
    <property type="molecule type" value="Genomic_DNA"/>
</dbReference>
<accession>A0ABD2BMF8</accession>